<dbReference type="Gene3D" id="2.150.10.10">
    <property type="entry name" value="Serralysin-like metalloprotease, C-terminal"/>
    <property type="match status" value="1"/>
</dbReference>
<dbReference type="EMBL" id="OR343189">
    <property type="protein sequence ID" value="WNL50260.1"/>
    <property type="molecule type" value="Genomic_DNA"/>
</dbReference>
<organism evidence="1">
    <name type="scientific">Marseillevirus sp</name>
    <dbReference type="NCBI Taxonomy" id="2809551"/>
    <lineage>
        <taxon>Viruses</taxon>
        <taxon>Varidnaviria</taxon>
        <taxon>Bamfordvirae</taxon>
        <taxon>Nucleocytoviricota</taxon>
        <taxon>Megaviricetes</taxon>
        <taxon>Pimascovirales</taxon>
        <taxon>Pimascovirales incertae sedis</taxon>
        <taxon>Marseilleviridae</taxon>
        <taxon>Marseillevirus</taxon>
    </lineage>
</organism>
<proteinExistence type="predicted"/>
<evidence type="ECO:0000313" key="1">
    <source>
        <dbReference type="EMBL" id="WNL50260.1"/>
    </source>
</evidence>
<name>A0AA96EML5_9VIRU</name>
<sequence length="513" mass="57051">MSRSAKEKTRCRVVYEKTSGHLFIGDTNERLSPVIILPVRNGPSVNGMEIEGNGISLCKASPTSPGVVYALQDSENVAFGQHCLKTILEGRGNSSFGEYSGRAFAEGDLNSFFGKASGWQMIDGSWNTFVGANSCGDLKKGERNIAIGCLAGSGMIQGHNNVFIGFNAKAATQEISNVVALGHNAVAEKNNEFVLSKCISTMRAKGLNRQQCKNAEMLTFDQETGLLAPIDYPKNNQGLGLLEQSDVLALNVYQKDWMALVTLEDLEKLPQLSVEDEEGNVVGLNHVNLLLHLLFSVQRLQKEKGTKDAASTKQGLEALTKSFNEFRDSNFQNLSSINKTNEVLLAKLFQFNDITKTIKEITDRQTHESKKRYSLKEKVKEEYEKQRLQNKVFGEALDSQSQGFDAKILGLEEKITALTKNLEEKDRELCSKEARLDALSEKFETLSRIQDKRILALEEKLANVLEAAEKDRETLSQFLEKRPVSPLCVSAVGELKKRVVPLEVFEDWENISE</sequence>
<reference evidence="1" key="1">
    <citation type="submission" date="2023-07" db="EMBL/GenBank/DDBJ databases">
        <authorList>
            <person name="Xia Y."/>
        </authorList>
    </citation>
    <scope>NUCLEOTIDE SEQUENCE</scope>
    <source>
        <strain evidence="1">E</strain>
    </source>
</reference>
<protein>
    <submittedName>
        <fullName evidence="1">Uncharacterized protein</fullName>
    </submittedName>
</protein>
<gene>
    <name evidence="1" type="ORF">MarDSR_221</name>
</gene>
<accession>A0AA96EML5</accession>
<dbReference type="InterPro" id="IPR011049">
    <property type="entry name" value="Serralysin-like_metalloprot_C"/>
</dbReference>